<dbReference type="Proteomes" id="UP001153365">
    <property type="component" value="Unassembled WGS sequence"/>
</dbReference>
<comment type="caution">
    <text evidence="3">The sequence shown here is derived from an EMBL/GenBank/DDBJ whole genome shotgun (WGS) entry which is preliminary data.</text>
</comment>
<dbReference type="PANTHER" id="PTHR15615:SF10">
    <property type="entry name" value="PHO85 CYCLIN-2-RELATED"/>
    <property type="match status" value="1"/>
</dbReference>
<dbReference type="Pfam" id="PF00134">
    <property type="entry name" value="Cyclin_N"/>
    <property type="match status" value="1"/>
</dbReference>
<feature type="compositionally biased region" description="Low complexity" evidence="1">
    <location>
        <begin position="470"/>
        <end position="484"/>
    </location>
</feature>
<evidence type="ECO:0000259" key="2">
    <source>
        <dbReference type="Pfam" id="PF00134"/>
    </source>
</evidence>
<dbReference type="Gene3D" id="1.10.472.10">
    <property type="entry name" value="Cyclin-like"/>
    <property type="match status" value="1"/>
</dbReference>
<keyword evidence="4" id="KW-1185">Reference proteome</keyword>
<name>A0AAV0AKY4_PHAPC</name>
<feature type="compositionally biased region" description="Low complexity" evidence="1">
    <location>
        <begin position="321"/>
        <end position="337"/>
    </location>
</feature>
<dbReference type="CDD" id="cd20557">
    <property type="entry name" value="CYCLIN_ScPCL1-like"/>
    <property type="match status" value="1"/>
</dbReference>
<dbReference type="GO" id="GO:0019901">
    <property type="term" value="F:protein kinase binding"/>
    <property type="evidence" value="ECO:0007669"/>
    <property type="project" value="InterPro"/>
</dbReference>
<dbReference type="GO" id="GO:0000307">
    <property type="term" value="C:cyclin-dependent protein kinase holoenzyme complex"/>
    <property type="evidence" value="ECO:0007669"/>
    <property type="project" value="TreeGrafter"/>
</dbReference>
<gene>
    <name evidence="3" type="ORF">PPACK8108_LOCUS3325</name>
</gene>
<organism evidence="3 4">
    <name type="scientific">Phakopsora pachyrhizi</name>
    <name type="common">Asian soybean rust disease fungus</name>
    <dbReference type="NCBI Taxonomy" id="170000"/>
    <lineage>
        <taxon>Eukaryota</taxon>
        <taxon>Fungi</taxon>
        <taxon>Dikarya</taxon>
        <taxon>Basidiomycota</taxon>
        <taxon>Pucciniomycotina</taxon>
        <taxon>Pucciniomycetes</taxon>
        <taxon>Pucciniales</taxon>
        <taxon>Phakopsoraceae</taxon>
        <taxon>Phakopsora</taxon>
    </lineage>
</organism>
<feature type="domain" description="Cyclin N-terminal" evidence="2">
    <location>
        <begin position="116"/>
        <end position="220"/>
    </location>
</feature>
<dbReference type="InterPro" id="IPR036915">
    <property type="entry name" value="Cyclin-like_sf"/>
</dbReference>
<feature type="region of interest" description="Disordered" evidence="1">
    <location>
        <begin position="356"/>
        <end position="388"/>
    </location>
</feature>
<proteinExistence type="predicted"/>
<feature type="compositionally biased region" description="Polar residues" evidence="1">
    <location>
        <begin position="357"/>
        <end position="372"/>
    </location>
</feature>
<sequence>MEAKRSIVAKTSALFNPRSKSNFLSVPSPPLSRRHPASLLPRSSHHPGLLSLLKKRVSPELISFIAKVAFSVIHCQSDSEENRSSSPITPDGPYYSNSPDLDSEYGIESDGNKENSSQSSLPSLESFIKTVITNSNVQVPTLLCTIIYLERLRSKLPVFAKGLNCTRHRIFLACLIVAAKYLNDSCPKNQHWCAHAELFPAVEVNLMERQLLFLLDFDLRIEEYTLIETFAPFILESSNDYFVSQGTFTTFSSQHPPGMRARVAATHITPKISLPRYRESNPGKILMTPSPSPSRKNLMKLNGPPSQRALWAGGAWSHGVSPASSSSSSDALTSDTGSTDDECHYELSLSERKTLRMAQTPSKPVNYAQSDQTPDRPIRRAPLSQGPITPATEIHETITLSHATELLSISQSSLPGGSNNIATPPSAIRNNSIIPAIKLTTASKGSTKSTSHFLSSLGNTISGFRKDNQSRNNSSASRDANSSF</sequence>
<dbReference type="PANTHER" id="PTHR15615">
    <property type="match status" value="1"/>
</dbReference>
<dbReference type="GO" id="GO:0016538">
    <property type="term" value="F:cyclin-dependent protein serine/threonine kinase regulator activity"/>
    <property type="evidence" value="ECO:0007669"/>
    <property type="project" value="TreeGrafter"/>
</dbReference>
<dbReference type="SUPFAM" id="SSF47954">
    <property type="entry name" value="Cyclin-like"/>
    <property type="match status" value="1"/>
</dbReference>
<dbReference type="InterPro" id="IPR006671">
    <property type="entry name" value="Cyclin_N"/>
</dbReference>
<evidence type="ECO:0000256" key="1">
    <source>
        <dbReference type="SAM" id="MobiDB-lite"/>
    </source>
</evidence>
<dbReference type="EMBL" id="CALTRL010000605">
    <property type="protein sequence ID" value="CAH7668773.1"/>
    <property type="molecule type" value="Genomic_DNA"/>
</dbReference>
<reference evidence="3" key="1">
    <citation type="submission" date="2022-06" db="EMBL/GenBank/DDBJ databases">
        <authorList>
            <consortium name="SYNGENTA / RWTH Aachen University"/>
        </authorList>
    </citation>
    <scope>NUCLEOTIDE SEQUENCE</scope>
</reference>
<feature type="region of interest" description="Disordered" evidence="1">
    <location>
        <begin position="458"/>
        <end position="484"/>
    </location>
</feature>
<accession>A0AAV0AKY4</accession>
<protein>
    <submittedName>
        <fullName evidence="3">Expressed protein</fullName>
    </submittedName>
</protein>
<dbReference type="AlphaFoldDB" id="A0AAV0AKY4"/>
<dbReference type="InterPro" id="IPR013922">
    <property type="entry name" value="Cyclin_PHO80-like"/>
</dbReference>
<feature type="region of interest" description="Disordered" evidence="1">
    <location>
        <begin position="321"/>
        <end position="342"/>
    </location>
</feature>
<evidence type="ECO:0000313" key="4">
    <source>
        <dbReference type="Proteomes" id="UP001153365"/>
    </source>
</evidence>
<dbReference type="GO" id="GO:0005634">
    <property type="term" value="C:nucleus"/>
    <property type="evidence" value="ECO:0007669"/>
    <property type="project" value="TreeGrafter"/>
</dbReference>
<evidence type="ECO:0000313" key="3">
    <source>
        <dbReference type="EMBL" id="CAH7668773.1"/>
    </source>
</evidence>